<dbReference type="Pfam" id="PF13419">
    <property type="entry name" value="HAD_2"/>
    <property type="match status" value="1"/>
</dbReference>
<reference evidence="3 4" key="1">
    <citation type="submission" date="2018-05" db="EMBL/GenBank/DDBJ databases">
        <title>Genomic Encyclopedia of Type Strains, Phase IV (KMG-IV): sequencing the most valuable type-strain genomes for metagenomic binning, comparative biology and taxonomic classification.</title>
        <authorList>
            <person name="Goeker M."/>
        </authorList>
    </citation>
    <scope>NUCLEOTIDE SEQUENCE [LARGE SCALE GENOMIC DNA]</scope>
    <source>
        <strain evidence="3 4">DSM 22440</strain>
    </source>
</reference>
<evidence type="ECO:0000256" key="2">
    <source>
        <dbReference type="ARBA" id="ARBA00022842"/>
    </source>
</evidence>
<gene>
    <name evidence="3" type="ORF">DES38_10596</name>
</gene>
<evidence type="ECO:0000313" key="3">
    <source>
        <dbReference type="EMBL" id="PXW91475.1"/>
    </source>
</evidence>
<dbReference type="RefSeq" id="WP_110251250.1">
    <property type="nucleotide sequence ID" value="NZ_QJJR01000005.1"/>
</dbReference>
<dbReference type="NCBIfam" id="NF009804">
    <property type="entry name" value="PRK13288.1"/>
    <property type="match status" value="1"/>
</dbReference>
<accession>A0A2V3WGV4</accession>
<dbReference type="SFLD" id="SFLDS00003">
    <property type="entry name" value="Haloacid_Dehalogenase"/>
    <property type="match status" value="1"/>
</dbReference>
<dbReference type="InterPro" id="IPR041492">
    <property type="entry name" value="HAD_2"/>
</dbReference>
<keyword evidence="2" id="KW-0460">Magnesium</keyword>
<dbReference type="CDD" id="cd02616">
    <property type="entry name" value="HAD_PPase"/>
    <property type="match status" value="1"/>
</dbReference>
<dbReference type="SFLD" id="SFLDG01135">
    <property type="entry name" value="C1.5.6:_HAD__Beta-PGM__Phospha"/>
    <property type="match status" value="1"/>
</dbReference>
<dbReference type="Gene3D" id="3.40.50.1000">
    <property type="entry name" value="HAD superfamily/HAD-like"/>
    <property type="match status" value="1"/>
</dbReference>
<dbReference type="OrthoDB" id="9807630at2"/>
<dbReference type="InterPro" id="IPR006439">
    <property type="entry name" value="HAD-SF_hydro_IA"/>
</dbReference>
<keyword evidence="1" id="KW-0378">Hydrolase</keyword>
<dbReference type="NCBIfam" id="TIGR01549">
    <property type="entry name" value="HAD-SF-IA-v1"/>
    <property type="match status" value="1"/>
</dbReference>
<dbReference type="NCBIfam" id="TIGR01509">
    <property type="entry name" value="HAD-SF-IA-v3"/>
    <property type="match status" value="1"/>
</dbReference>
<dbReference type="PANTHER" id="PTHR43434:SF26">
    <property type="entry name" value="PYROPHOSPHATASE PPAX"/>
    <property type="match status" value="1"/>
</dbReference>
<name>A0A2V3WGV4_9BACI</name>
<evidence type="ECO:0000256" key="1">
    <source>
        <dbReference type="ARBA" id="ARBA00022801"/>
    </source>
</evidence>
<dbReference type="Gene3D" id="1.10.150.240">
    <property type="entry name" value="Putative phosphatase, domain 2"/>
    <property type="match status" value="1"/>
</dbReference>
<dbReference type="InterPro" id="IPR023198">
    <property type="entry name" value="PGP-like_dom2"/>
</dbReference>
<dbReference type="PRINTS" id="PR00413">
    <property type="entry name" value="HADHALOGNASE"/>
</dbReference>
<dbReference type="SFLD" id="SFLDG01129">
    <property type="entry name" value="C1.5:_HAD__Beta-PGM__Phosphata"/>
    <property type="match status" value="1"/>
</dbReference>
<dbReference type="GO" id="GO:0008967">
    <property type="term" value="F:phosphoglycolate phosphatase activity"/>
    <property type="evidence" value="ECO:0007669"/>
    <property type="project" value="TreeGrafter"/>
</dbReference>
<organism evidence="3 4">
    <name type="scientific">Streptohalobacillus salinus</name>
    <dbReference type="NCBI Taxonomy" id="621096"/>
    <lineage>
        <taxon>Bacteria</taxon>
        <taxon>Bacillati</taxon>
        <taxon>Bacillota</taxon>
        <taxon>Bacilli</taxon>
        <taxon>Bacillales</taxon>
        <taxon>Bacillaceae</taxon>
        <taxon>Streptohalobacillus</taxon>
    </lineage>
</organism>
<sequence length="213" mass="23536">MAIRTILFDLDGTLIDTNPLILASFRHTLLKHTGRAYTDEEIFPFIGPPLIESLKDVDEDQAEAMMHTYRTHNIANHEAYVKPYPTVIETIRKLHAEGFKLAIVTTKITETARLGLDITGLSQYFDVVIGLTEVEHAKPHPEPVLKALDALGETPIDALMIGDNHHDIEAGQNAGTKTAGVSWSIKGKETLAALEPDYMLEALSDLLTILEVE</sequence>
<protein>
    <submittedName>
        <fullName evidence="3">Pyrophosphatase PpaX</fullName>
    </submittedName>
</protein>
<dbReference type="InterPro" id="IPR023214">
    <property type="entry name" value="HAD_sf"/>
</dbReference>
<dbReference type="InterPro" id="IPR036412">
    <property type="entry name" value="HAD-like_sf"/>
</dbReference>
<proteinExistence type="predicted"/>
<dbReference type="Proteomes" id="UP000247922">
    <property type="component" value="Unassembled WGS sequence"/>
</dbReference>
<dbReference type="GO" id="GO:0006281">
    <property type="term" value="P:DNA repair"/>
    <property type="evidence" value="ECO:0007669"/>
    <property type="project" value="TreeGrafter"/>
</dbReference>
<dbReference type="InterPro" id="IPR050155">
    <property type="entry name" value="HAD-like_hydrolase_sf"/>
</dbReference>
<dbReference type="FunFam" id="3.40.50.1000:FF:000022">
    <property type="entry name" value="Phosphoglycolate phosphatase"/>
    <property type="match status" value="1"/>
</dbReference>
<dbReference type="PANTHER" id="PTHR43434">
    <property type="entry name" value="PHOSPHOGLYCOLATE PHOSPHATASE"/>
    <property type="match status" value="1"/>
</dbReference>
<dbReference type="AlphaFoldDB" id="A0A2V3WGV4"/>
<dbReference type="EMBL" id="QJJR01000005">
    <property type="protein sequence ID" value="PXW91475.1"/>
    <property type="molecule type" value="Genomic_DNA"/>
</dbReference>
<evidence type="ECO:0000313" key="4">
    <source>
        <dbReference type="Proteomes" id="UP000247922"/>
    </source>
</evidence>
<dbReference type="GO" id="GO:0005829">
    <property type="term" value="C:cytosol"/>
    <property type="evidence" value="ECO:0007669"/>
    <property type="project" value="TreeGrafter"/>
</dbReference>
<comment type="caution">
    <text evidence="3">The sequence shown here is derived from an EMBL/GenBank/DDBJ whole genome shotgun (WGS) entry which is preliminary data.</text>
</comment>
<dbReference type="SUPFAM" id="SSF56784">
    <property type="entry name" value="HAD-like"/>
    <property type="match status" value="1"/>
</dbReference>
<keyword evidence="4" id="KW-1185">Reference proteome</keyword>